<keyword evidence="2" id="KW-0472">Membrane</keyword>
<dbReference type="SMART" id="SM01214">
    <property type="entry name" value="Fmp27_GFWDK"/>
    <property type="match status" value="1"/>
</dbReference>
<feature type="compositionally biased region" description="Basic and acidic residues" evidence="1">
    <location>
        <begin position="2785"/>
        <end position="2795"/>
    </location>
</feature>
<accession>A0A168DKX4</accession>
<dbReference type="OrthoDB" id="1562405at2759"/>
<dbReference type="SMART" id="SM01216">
    <property type="entry name" value="Fmp27_WPPW"/>
    <property type="match status" value="1"/>
</dbReference>
<feature type="region of interest" description="Disordered" evidence="1">
    <location>
        <begin position="149"/>
        <end position="193"/>
    </location>
</feature>
<feature type="region of interest" description="Disordered" evidence="1">
    <location>
        <begin position="813"/>
        <end position="859"/>
    </location>
</feature>
<feature type="compositionally biased region" description="Basic and acidic residues" evidence="1">
    <location>
        <begin position="1216"/>
        <end position="1229"/>
    </location>
</feature>
<evidence type="ECO:0000256" key="1">
    <source>
        <dbReference type="SAM" id="MobiDB-lite"/>
    </source>
</evidence>
<keyword evidence="2" id="KW-1133">Transmembrane helix</keyword>
<dbReference type="SMART" id="SM01215">
    <property type="entry name" value="Fmp27_SW"/>
    <property type="match status" value="1"/>
</dbReference>
<feature type="compositionally biased region" description="Low complexity" evidence="1">
    <location>
        <begin position="184"/>
        <end position="193"/>
    </location>
</feature>
<evidence type="ECO:0000259" key="5">
    <source>
        <dbReference type="SMART" id="SM01216"/>
    </source>
</evidence>
<feature type="compositionally biased region" description="Basic and acidic residues" evidence="1">
    <location>
        <begin position="2993"/>
        <end position="3003"/>
    </location>
</feature>
<feature type="compositionally biased region" description="Basic and acidic residues" evidence="1">
    <location>
        <begin position="101"/>
        <end position="118"/>
    </location>
</feature>
<feature type="transmembrane region" description="Helical" evidence="2">
    <location>
        <begin position="12"/>
        <end position="30"/>
    </location>
</feature>
<feature type="compositionally biased region" description="Basic and acidic residues" evidence="1">
    <location>
        <begin position="2963"/>
        <end position="2973"/>
    </location>
</feature>
<evidence type="ECO:0008006" key="8">
    <source>
        <dbReference type="Google" id="ProtNLM"/>
    </source>
</evidence>
<dbReference type="InterPro" id="IPR019449">
    <property type="entry name" value="FMP27_WPPW_RBG"/>
</dbReference>
<proteinExistence type="predicted"/>
<evidence type="ECO:0000256" key="2">
    <source>
        <dbReference type="SAM" id="Phobius"/>
    </source>
</evidence>
<sequence length="3014" mass="341956">MPAIPIPSIATLIVAAVLVYLSTFVVLAILRVATGISIQRVGYLSLNHVAFSPRDGVSIWIRNISVSFHRPSVAHPTWMSLRIGETRVNVDLKLLAEEKESRAREAENAEKEKAASLRDRRRYSLPSRTSRPKTIHHIRDQSSVSTIGSIASNDGAEIGAGASPSTSRRRSQPHIPPRHERYPSTSSTASAHAKSSKTIWSRLSRITGLLQKLHRYVNYLALIDIYATDTTLQILNAGELHVGSFRLRVDTRRKVFEQGRLFRAQKRALGTSKSAEWIFIVRRVLANIDGHESVELLDSVSLNIHGILNDKTAGLSNIGIATKAGRLHIPFDHLEALSRRAKELRGFRNRTSPRHHEKDSNIFDFARRRWNQEQKFKMSQGSEKISEDSEELNDTSDEADSEMPSAGQFSNSPNESDPTNERGLDSGDLKEMQLFLSSVLRGLQEIQIGLSSVRITRLIGELDDKSPLYLTVVTHEMGLDVHQIERHNPAHKMYFQPDDVAHQALLAAMSCSVSLEDGAGLSDRVMYIPMTTTTIKTTLPSRVVHFQRNPDVDERNSNVLFANLVVTSPAVDLEPKHISQLSFLVQNMARQKQARSPHKKRFGKTLLASHLLPKASIKTSIQEPVLRFIIPAKENIEYLERRNYHLLVSSISSSSFDIETAHTSKRHYSLSANYRLVSHLLYYHTAGGSRCRLLTIDSFDLKTHINATPEIAVVAAGTLNTFSIHLQSGEVSQGIIQIIHQYVNTMKVRKPSKAIQVPQPKLLRRLPHWLLQFQFEVTAFSVEVAGVDDSLGSTTRGIVLQIAECSADYQSQKHDTHEYARGAKRRTPSYSATTGESSLRLTSTSSSARRQQQHGATDGRRLAVHVKSLEGFIIESAEYMEQESFLSMPRFEVALSTGSNLKGPTFHINTNIKSVFLSYSLYRHYAIGLALCVLHDVFQRPFQSKRPVAPAYVPESLATPAKAEKLTIDIKIGYMQIKATMPADPPLMLQVYSLAAGSPCFAPPFVRCALLRLHAGAPKMHGIWARIVSISNLRVGFRHERRTPSGTTVGSPDIDVTTDFIRLAVPHLMVMHHVFDNFVNVTKASKQLHHRFKTRTNEYVLEKRPEKPKNVPHITLRSKALLFELEDDAFEYKLSRIYRLGLLEQKQRLAREEAFHLKIRKLDESKLKQTRSRTLTTNNLQPPPHKHKKSGEERPSSKRSRSTDAVPRRPTTPKRSRSDSLVRERRGRYDPQGTSEFTDKIKISREEAWYKLQVHNARSWKARIDGSSHSENPAVKGMRHIFANADEPPPGVHDDDDDETILSIPDRPGLMSALITDLNLEIDKPSFPVEEYGEFLHRIGKGMPRDMEYSLLVPLSIHLDMGESRVTLRDYPLDLLHIPSLRHGQSSRSPCWSLRTDFVVAEEYRDYQSARQVMVNIIPPDGPSNSGFNVDVRRTVSPVKMYSDATFEIHTKQPTVISWGMSYQPVIQDMMKIIEGFTKPEIDPSERVGFWDKIRLCFHSRINILWKGDGDVHLRLKGSPDPYVVTGFGAGFVMCWRKDVQWEIHTTDDPREFMKVTSGEYVLAIPDYSHEARHTIAQTSGTEEPMTRPNLHDLSPQSTPVFKKVIMKLSGNVRWLLGLVFERNDNRGDRSFEFRPHYKVILRNPKFLSKERINSGYDAYNGFRSNHIHMSVAVVAPVTRVWSLQNREPSASYNTVHLTPKFFTHFFSWWSLFSGVMSLPVRQGPLFPGITKSSKKFGRHLATVKYNLFLSPLFVAHIYRHRESGESKENNHVTATGIKARLDSFMLDLHQRREQVRTTGEGRLKQNKSSQMKINKAQLDFINADFRAVSVSTTGSLIDDFKNVDANEATSSFSHHPPAVDLSRFKIPDRDFNWVDMDDFVELDWMMWTASQNPKTQILPLAFSPRFSYYRETDSQEIAPGETGYSPFGDEPTHYCVLSDENDPRKVQSELIKERLETIEAQIASHDKMIELQQSRVTRESDAADGLHKQYELLLRQGESLQHRRSFLRSWLHRLESQFKGDNAVPMTEGDDASAQFDIDNLSRPEVAEISDLADDLNSDFNNRFSIHNVQMKWNNSLRNIILRYMHQVSQRRGFVYYMSRRAVKFILDIVEEQSKTKIKHVDVDDSSSDADLHSSDNELSVEDRIEQLLGDARRFVEADEKQKRERGRPHPPKRTASVSSEEELYDISPDFTAINSYHLRLITPQIQLQSDKNTKAVALVTAKGMQLKVISVMDNKRESDDINGLVQRRFTCDMDSAQFFVATRKSLLSSIHMYSGNRYGNAPGSAWPPWVPLESMLDFDIDPTGFSRIIQKTSASLRYDKYNTLRLKYSDSLASTEEDQTAAEISNSLRNRIDRIQVDFPHVRAICDSTQYYSMYIIVLDLLMYNEPLEKVRNEKLEKIMLASDFSDLRGAPEMVEKLQQRVQQIEDLKSMFQVQSNTLDSQGWKDRVALESDLAQCEDELFFIVKAITTSQRKSEERNVSDVSGVLRWGLAAKEIVWHLMTDDKEPLAEFQLGDALYERTDNIDGSNYNLIEVRSIYGLNLLPSALYPEMIAPYLDDRKAPPSDKDLMLNVEWFMLEAIAGIPVLDNFEVKLFPLKVQLERDMSKKLFEYIFPGVGSNAFDGGGFSPFLVRPMGPLEEEPSTDDSYELTPNSPDGGNEEDSIELPREPKPIEQRLRPTLTLTDADGLTSPSRRSFAYKYRENQKENEKKDKGKERESKPKTSEEHNKPSSNGNHHKLKVPVKKPSIDTLKFLGRTNSDKSTVSNSSAEDKKKHLKSSTFRSMKGESKSKEMSDDLSQMVSRASNYMILTHVKVSDVVLCLSYKGKGGRNIEDVHNFVFRMPVLEYRNKTWSNLDLALRLKKDVIKALISHAPAILGNKFHHRPTKQQQMHFRELATNSQVLNGSSTNLALPNDGSSMYSFAPGSDNATLASHPLSSGASIFSNRPRTAGSLAPRESMATIRDEEDRRSVSEKAASQRNSSPPRKNIMRRLTGDFHDRQSAKDTNGATTPTT</sequence>
<keyword evidence="2" id="KW-0812">Transmembrane</keyword>
<feature type="compositionally biased region" description="Polar residues" evidence="1">
    <location>
        <begin position="2757"/>
        <end position="2769"/>
    </location>
</feature>
<feature type="region of interest" description="Disordered" evidence="1">
    <location>
        <begin position="101"/>
        <end position="135"/>
    </location>
</feature>
<gene>
    <name evidence="6" type="ORF">AAP_00116</name>
</gene>
<feature type="region of interest" description="Disordered" evidence="1">
    <location>
        <begin position="1168"/>
        <end position="1235"/>
    </location>
</feature>
<name>A0A168DKX4_9EURO</name>
<dbReference type="InterPro" id="IPR019441">
    <property type="entry name" value="FMP27/BLTP2/Hobbit_GFWDK_RBG"/>
</dbReference>
<feature type="region of interest" description="Disordered" evidence="1">
    <location>
        <begin position="2634"/>
        <end position="2796"/>
    </location>
</feature>
<feature type="compositionally biased region" description="Acidic residues" evidence="1">
    <location>
        <begin position="2639"/>
        <end position="2649"/>
    </location>
</feature>
<feature type="domain" description="FMP27 SW motif-containing RBG unit" evidence="4">
    <location>
        <begin position="1247"/>
        <end position="1352"/>
    </location>
</feature>
<reference evidence="6 7" key="1">
    <citation type="journal article" date="2016" name="Genome Biol. Evol.">
        <title>Divergent and convergent evolution of fungal pathogenicity.</title>
        <authorList>
            <person name="Shang Y."/>
            <person name="Xiao G."/>
            <person name="Zheng P."/>
            <person name="Cen K."/>
            <person name="Zhan S."/>
            <person name="Wang C."/>
        </authorList>
    </citation>
    <scope>NUCLEOTIDE SEQUENCE [LARGE SCALE GENOMIC DNA]</scope>
    <source>
        <strain evidence="6 7">ARSEF 7405</strain>
    </source>
</reference>
<feature type="compositionally biased region" description="Polar residues" evidence="1">
    <location>
        <begin position="3004"/>
        <end position="3014"/>
    </location>
</feature>
<dbReference type="VEuPathDB" id="FungiDB:AAP_00116"/>
<dbReference type="PANTHER" id="PTHR15678:SF6">
    <property type="entry name" value="BRIDGE-LIKE LIPID TRANSFER PROTEIN FAMILY MEMBER 2"/>
    <property type="match status" value="1"/>
</dbReference>
<feature type="compositionally biased region" description="Polar residues" evidence="1">
    <location>
        <begin position="407"/>
        <end position="417"/>
    </location>
</feature>
<protein>
    <recommendedName>
        <fullName evidence="8">Mitochondrial protein from FMP27-domain-containing protein</fullName>
    </recommendedName>
</protein>
<feature type="compositionally biased region" description="Polar residues" evidence="1">
    <location>
        <begin position="2976"/>
        <end position="2985"/>
    </location>
</feature>
<dbReference type="PANTHER" id="PTHR15678">
    <property type="entry name" value="ANTIGEN MLAA-22-RELATED"/>
    <property type="match status" value="1"/>
</dbReference>
<organism evidence="6 7">
    <name type="scientific">Ascosphaera apis ARSEF 7405</name>
    <dbReference type="NCBI Taxonomy" id="392613"/>
    <lineage>
        <taxon>Eukaryota</taxon>
        <taxon>Fungi</taxon>
        <taxon>Dikarya</taxon>
        <taxon>Ascomycota</taxon>
        <taxon>Pezizomycotina</taxon>
        <taxon>Eurotiomycetes</taxon>
        <taxon>Eurotiomycetidae</taxon>
        <taxon>Onygenales</taxon>
        <taxon>Ascosphaeraceae</taxon>
        <taxon>Ascosphaera</taxon>
    </lineage>
</organism>
<feature type="region of interest" description="Disordered" evidence="1">
    <location>
        <begin position="2157"/>
        <end position="2182"/>
    </location>
</feature>
<feature type="compositionally biased region" description="Basic and acidic residues" evidence="1">
    <location>
        <begin position="2701"/>
        <end position="2730"/>
    </location>
</feature>
<feature type="compositionally biased region" description="Low complexity" evidence="1">
    <location>
        <begin position="837"/>
        <end position="850"/>
    </location>
</feature>
<dbReference type="InterPro" id="IPR019415">
    <property type="entry name" value="FMP27_SW_RBG"/>
</dbReference>
<feature type="compositionally biased region" description="Basic residues" evidence="1">
    <location>
        <begin position="2165"/>
        <end position="2174"/>
    </location>
</feature>
<keyword evidence="7" id="KW-1185">Reference proteome</keyword>
<feature type="domain" description="FMP27 WPPW motif-containing RBG unit" evidence="5">
    <location>
        <begin position="1777"/>
        <end position="2297"/>
    </location>
</feature>
<evidence type="ECO:0000259" key="3">
    <source>
        <dbReference type="SMART" id="SM01214"/>
    </source>
</evidence>
<comment type="caution">
    <text evidence="6">The sequence shown here is derived from an EMBL/GenBank/DDBJ whole genome shotgun (WGS) entry which is preliminary data.</text>
</comment>
<evidence type="ECO:0000313" key="6">
    <source>
        <dbReference type="EMBL" id="KZZ97855.1"/>
    </source>
</evidence>
<feature type="region of interest" description="Disordered" evidence="1">
    <location>
        <begin position="2941"/>
        <end position="3014"/>
    </location>
</feature>
<feature type="domain" description="FMP27/BLTP2/Hobbit GFWDK motif-containing RBG unit" evidence="3">
    <location>
        <begin position="1370"/>
        <end position="1525"/>
    </location>
</feature>
<evidence type="ECO:0000259" key="4">
    <source>
        <dbReference type="SMART" id="SM01215"/>
    </source>
</evidence>
<feature type="compositionally biased region" description="Basic and acidic residues" evidence="1">
    <location>
        <begin position="2666"/>
        <end position="2678"/>
    </location>
</feature>
<dbReference type="Proteomes" id="UP000242877">
    <property type="component" value="Unassembled WGS sequence"/>
</dbReference>
<feature type="region of interest" description="Disordered" evidence="1">
    <location>
        <begin position="376"/>
        <end position="426"/>
    </location>
</feature>
<dbReference type="Pfam" id="PF10344">
    <property type="entry name" value="Hobbit"/>
    <property type="match status" value="2"/>
</dbReference>
<dbReference type="InterPro" id="IPR045167">
    <property type="entry name" value="Hobbit"/>
</dbReference>
<feature type="compositionally biased region" description="Acidic residues" evidence="1">
    <location>
        <begin position="388"/>
        <end position="401"/>
    </location>
</feature>
<dbReference type="EMBL" id="AZGZ01000001">
    <property type="protein sequence ID" value="KZZ97855.1"/>
    <property type="molecule type" value="Genomic_DNA"/>
</dbReference>
<evidence type="ECO:0000313" key="7">
    <source>
        <dbReference type="Proteomes" id="UP000242877"/>
    </source>
</evidence>